<evidence type="ECO:0000259" key="8">
    <source>
        <dbReference type="Pfam" id="PF00135"/>
    </source>
</evidence>
<dbReference type="PROSITE" id="PS00941">
    <property type="entry name" value="CARBOXYLESTERASE_B_2"/>
    <property type="match status" value="1"/>
</dbReference>
<comment type="caution">
    <text evidence="9">The sequence shown here is derived from an EMBL/GenBank/DDBJ whole genome shotgun (WGS) entry which is preliminary data.</text>
</comment>
<protein>
    <recommendedName>
        <fullName evidence="6">Carboxylic ester hydrolase</fullName>
        <ecNumber evidence="6">3.1.1.-</ecNumber>
    </recommendedName>
</protein>
<evidence type="ECO:0000256" key="6">
    <source>
        <dbReference type="RuleBase" id="RU361235"/>
    </source>
</evidence>
<keyword evidence="5" id="KW-0325">Glycoprotein</keyword>
<comment type="similarity">
    <text evidence="1 6">Belongs to the type-B carboxylesterase/lipase family.</text>
</comment>
<dbReference type="InterPro" id="IPR019819">
    <property type="entry name" value="Carboxylesterase_B_CS"/>
</dbReference>
<keyword evidence="7" id="KW-0472">Membrane</keyword>
<evidence type="ECO:0000256" key="7">
    <source>
        <dbReference type="SAM" id="Phobius"/>
    </source>
</evidence>
<dbReference type="PROSITE" id="PS00122">
    <property type="entry name" value="CARBOXYLESTERASE_B_1"/>
    <property type="match status" value="1"/>
</dbReference>
<feature type="domain" description="Carboxylesterase type B" evidence="8">
    <location>
        <begin position="32"/>
        <end position="533"/>
    </location>
</feature>
<dbReference type="Gene3D" id="3.40.50.1820">
    <property type="entry name" value="alpha/beta hydrolase"/>
    <property type="match status" value="1"/>
</dbReference>
<feature type="signal peptide" evidence="6">
    <location>
        <begin position="1"/>
        <end position="19"/>
    </location>
</feature>
<proteinExistence type="inferred from homology"/>
<evidence type="ECO:0000256" key="2">
    <source>
        <dbReference type="ARBA" id="ARBA00022487"/>
    </source>
</evidence>
<dbReference type="Pfam" id="PF00135">
    <property type="entry name" value="COesterase"/>
    <property type="match status" value="1"/>
</dbReference>
<keyword evidence="3 6" id="KW-0732">Signal</keyword>
<dbReference type="InterPro" id="IPR051093">
    <property type="entry name" value="Neuroligin/BSAL"/>
</dbReference>
<dbReference type="PANTHER" id="PTHR43903">
    <property type="entry name" value="NEUROLIGIN"/>
    <property type="match status" value="1"/>
</dbReference>
<evidence type="ECO:0000256" key="1">
    <source>
        <dbReference type="ARBA" id="ARBA00005964"/>
    </source>
</evidence>
<dbReference type="InterPro" id="IPR002018">
    <property type="entry name" value="CarbesteraseB"/>
</dbReference>
<dbReference type="GO" id="GO:0052689">
    <property type="term" value="F:carboxylic ester hydrolase activity"/>
    <property type="evidence" value="ECO:0007669"/>
    <property type="project" value="UniProtKB-KW"/>
</dbReference>
<organism evidence="9 10">
    <name type="scientific">Petrolisthes manimaculis</name>
    <dbReference type="NCBI Taxonomy" id="1843537"/>
    <lineage>
        <taxon>Eukaryota</taxon>
        <taxon>Metazoa</taxon>
        <taxon>Ecdysozoa</taxon>
        <taxon>Arthropoda</taxon>
        <taxon>Crustacea</taxon>
        <taxon>Multicrustacea</taxon>
        <taxon>Malacostraca</taxon>
        <taxon>Eumalacostraca</taxon>
        <taxon>Eucarida</taxon>
        <taxon>Decapoda</taxon>
        <taxon>Pleocyemata</taxon>
        <taxon>Anomura</taxon>
        <taxon>Galatheoidea</taxon>
        <taxon>Porcellanidae</taxon>
        <taxon>Petrolisthes</taxon>
    </lineage>
</organism>
<evidence type="ECO:0000256" key="3">
    <source>
        <dbReference type="ARBA" id="ARBA00022729"/>
    </source>
</evidence>
<feature type="chain" id="PRO_5041784210" description="Carboxylic ester hydrolase" evidence="6">
    <location>
        <begin position="20"/>
        <end position="615"/>
    </location>
</feature>
<dbReference type="SUPFAM" id="SSF53474">
    <property type="entry name" value="alpha/beta-Hydrolases"/>
    <property type="match status" value="1"/>
</dbReference>
<evidence type="ECO:0000313" key="10">
    <source>
        <dbReference type="Proteomes" id="UP001292094"/>
    </source>
</evidence>
<keyword evidence="7" id="KW-1133">Transmembrane helix</keyword>
<dbReference type="EC" id="3.1.1.-" evidence="6"/>
<evidence type="ECO:0000313" key="9">
    <source>
        <dbReference type="EMBL" id="KAK4289235.1"/>
    </source>
</evidence>
<dbReference type="InterPro" id="IPR029058">
    <property type="entry name" value="AB_hydrolase_fold"/>
</dbReference>
<evidence type="ECO:0000256" key="4">
    <source>
        <dbReference type="ARBA" id="ARBA00022801"/>
    </source>
</evidence>
<dbReference type="AlphaFoldDB" id="A0AAE1TMY9"/>
<dbReference type="InterPro" id="IPR019826">
    <property type="entry name" value="Carboxylesterase_B_AS"/>
</dbReference>
<reference evidence="9" key="1">
    <citation type="submission" date="2023-11" db="EMBL/GenBank/DDBJ databases">
        <title>Genome assemblies of two species of porcelain crab, Petrolisthes cinctipes and Petrolisthes manimaculis (Anomura: Porcellanidae).</title>
        <authorList>
            <person name="Angst P."/>
        </authorList>
    </citation>
    <scope>NUCLEOTIDE SEQUENCE</scope>
    <source>
        <strain evidence="9">PB745_02</strain>
        <tissue evidence="9">Gill</tissue>
    </source>
</reference>
<keyword evidence="7" id="KW-0812">Transmembrane</keyword>
<keyword evidence="2" id="KW-0719">Serine esterase</keyword>
<keyword evidence="10" id="KW-1185">Reference proteome</keyword>
<dbReference type="EMBL" id="JAWZYT010005930">
    <property type="protein sequence ID" value="KAK4289235.1"/>
    <property type="molecule type" value="Genomic_DNA"/>
</dbReference>
<keyword evidence="4 6" id="KW-0378">Hydrolase</keyword>
<dbReference type="Proteomes" id="UP001292094">
    <property type="component" value="Unassembled WGS sequence"/>
</dbReference>
<sequence length="615" mass="67406">MYLLLLLLLLLCNVGVVLGQGQDASSSSSSSSSSVRLRQGVVKGITREVSGRQIHAFLGIPYAKPPLQQLRFKPPQRHQGWNSPLYAKEFGPACPQPFLTGVQVSEDCLTLNVWIPEIPRGYRQYPVLVVIEGELFVTSAPSRFPAQDLTALDLIVVSLNYRTNAFGFLSWEDRTLPGNLGLRDQSLALQWVAENVDKFGGDPSKVTLLGHSAGAVAASYHLVHTAGQGSLLAPWALSRYPRQAAVRIGEHLGCGTVRSSSPLLRCLREKDAPQIVKAVERLIEEGNPYYLFGPVVDGGYLRPGESIVPVEPKQAVKLNANRRVPVLLTLAETDGSVVLYVKREICHMTYDDLRRYGGEVLVPLLTSLAGVAGLAVDRMVEYAYLDKAQTRDDLVLEIVKMFTDGVYKAPLVSLGEELSRRGLSTFLAVNSFVSRDIYGSHTNITGTLHGSEMGYLFSPTSHQTLFNLPLTHNEQRISQALKRMVYSFASTGQPFLGQYSPSWGRFSIESPTYASIESGQVHRGYQTHQVAFWSKLLPEMATYSSVTTTPDPTHTTTTVNPTSGPYVIRPGSAGGYESAVWVLVAVVLALLALIVAYVVCSRRRRRLHSGTLHGP</sequence>
<accession>A0AAE1TMY9</accession>
<evidence type="ECO:0000256" key="5">
    <source>
        <dbReference type="ARBA" id="ARBA00023180"/>
    </source>
</evidence>
<name>A0AAE1TMY9_9EUCA</name>
<gene>
    <name evidence="9" type="ORF">Pmani_037778</name>
</gene>
<feature type="transmembrane region" description="Helical" evidence="7">
    <location>
        <begin position="579"/>
        <end position="600"/>
    </location>
</feature>